<evidence type="ECO:0000256" key="5">
    <source>
        <dbReference type="ARBA" id="ARBA00022722"/>
    </source>
</evidence>
<evidence type="ECO:0000256" key="1">
    <source>
        <dbReference type="ARBA" id="ARBA00000245"/>
    </source>
</evidence>
<keyword evidence="11" id="KW-0325">Glycoprotein</keyword>
<dbReference type="EMBL" id="JAKUCV010002223">
    <property type="protein sequence ID" value="KAJ4843485.1"/>
    <property type="molecule type" value="Genomic_DNA"/>
</dbReference>
<protein>
    <recommendedName>
        <fullName evidence="4">Aspergillus nuclease S1</fullName>
        <ecNumber evidence="4">3.1.30.1</ecNumber>
    </recommendedName>
</protein>
<sequence length="288" mass="32270">MSFKSFKVLALTVVSVSLLFPVIHGWGIDGHFTVCSIAQPRLSEAAADAVKQLLPEYANNDLGSLCSWADNVRFRYPWSGPLHYVNTPDVCNYKYTRDCEDENGEKGRCVSGAIKNYTTQLLTYNDGSSQTDYNLTEALLFLSHFMGDIHQPLHAGFASDKGGNTIDVHWYTRKQVLHHVWDASIIETAEERFYDSNVDQFIDAIQQNITTAWKDLVDGWETCGGNLKTCPDKYASEGIKAACDWAYKGAEEGSVLEDDYFLSRFPIVNLRLAQGGVRLAATLNRIFQ</sequence>
<keyword evidence="7 12" id="KW-0732">Signal</keyword>
<keyword evidence="8 13" id="KW-0255">Endonuclease</keyword>
<evidence type="ECO:0000256" key="10">
    <source>
        <dbReference type="ARBA" id="ARBA00023157"/>
    </source>
</evidence>
<comment type="caution">
    <text evidence="13">The sequence shown here is derived from an EMBL/GenBank/DDBJ whole genome shotgun (WGS) entry which is preliminary data.</text>
</comment>
<dbReference type="EC" id="3.1.30.1" evidence="4"/>
<keyword evidence="10" id="KW-1015">Disulfide bond</keyword>
<name>A0A9Q0G6S9_9ROSI</name>
<accession>A0A9Q0G6S9</accession>
<comment type="catalytic activity">
    <reaction evidence="1">
        <text>Endonucleolytic cleavage to 5'-phosphomononucleotide and 5'-phosphooligonucleotide end-products.</text>
        <dbReference type="EC" id="3.1.30.1"/>
    </reaction>
</comment>
<evidence type="ECO:0000256" key="3">
    <source>
        <dbReference type="ARBA" id="ARBA00011245"/>
    </source>
</evidence>
<dbReference type="GO" id="GO:0046872">
    <property type="term" value="F:metal ion binding"/>
    <property type="evidence" value="ECO:0007669"/>
    <property type="project" value="UniProtKB-KW"/>
</dbReference>
<evidence type="ECO:0000256" key="4">
    <source>
        <dbReference type="ARBA" id="ARBA00012562"/>
    </source>
</evidence>
<dbReference type="Pfam" id="PF02265">
    <property type="entry name" value="S1-P1_nuclease"/>
    <property type="match status" value="1"/>
</dbReference>
<dbReference type="PANTHER" id="PTHR33146">
    <property type="entry name" value="ENDONUCLEASE 4"/>
    <property type="match status" value="1"/>
</dbReference>
<dbReference type="FunFam" id="1.10.575.10:FF:000002">
    <property type="entry name" value="Endonuclease 2"/>
    <property type="match status" value="1"/>
</dbReference>
<evidence type="ECO:0000313" key="14">
    <source>
        <dbReference type="Proteomes" id="UP001141552"/>
    </source>
</evidence>
<evidence type="ECO:0000256" key="11">
    <source>
        <dbReference type="ARBA" id="ARBA00023180"/>
    </source>
</evidence>
<reference evidence="13" key="2">
    <citation type="journal article" date="2023" name="Plants (Basel)">
        <title>Annotation of the Turnera subulata (Passifloraceae) Draft Genome Reveals the S-Locus Evolved after the Divergence of Turneroideae from Passifloroideae in a Stepwise Manner.</title>
        <authorList>
            <person name="Henning P.M."/>
            <person name="Roalson E.H."/>
            <person name="Mir W."/>
            <person name="McCubbin A.G."/>
            <person name="Shore J.S."/>
        </authorList>
    </citation>
    <scope>NUCLEOTIDE SEQUENCE</scope>
    <source>
        <strain evidence="13">F60SS</strain>
    </source>
</reference>
<feature type="signal peptide" evidence="12">
    <location>
        <begin position="1"/>
        <end position="25"/>
    </location>
</feature>
<dbReference type="InterPro" id="IPR008947">
    <property type="entry name" value="PLipase_C/P1_nuclease_dom_sf"/>
</dbReference>
<keyword evidence="6" id="KW-0479">Metal-binding</keyword>
<gene>
    <name evidence="13" type="primary">ENDO2</name>
    <name evidence="13" type="ORF">Tsubulata_043686</name>
</gene>
<evidence type="ECO:0000256" key="6">
    <source>
        <dbReference type="ARBA" id="ARBA00022723"/>
    </source>
</evidence>
<dbReference type="PANTHER" id="PTHR33146:SF27">
    <property type="entry name" value="ENDONUCLEASE 2"/>
    <property type="match status" value="1"/>
</dbReference>
<comment type="similarity">
    <text evidence="2">Belongs to the nuclease type I family.</text>
</comment>
<evidence type="ECO:0000256" key="9">
    <source>
        <dbReference type="ARBA" id="ARBA00022801"/>
    </source>
</evidence>
<evidence type="ECO:0000256" key="12">
    <source>
        <dbReference type="SAM" id="SignalP"/>
    </source>
</evidence>
<organism evidence="13 14">
    <name type="scientific">Turnera subulata</name>
    <dbReference type="NCBI Taxonomy" id="218843"/>
    <lineage>
        <taxon>Eukaryota</taxon>
        <taxon>Viridiplantae</taxon>
        <taxon>Streptophyta</taxon>
        <taxon>Embryophyta</taxon>
        <taxon>Tracheophyta</taxon>
        <taxon>Spermatophyta</taxon>
        <taxon>Magnoliopsida</taxon>
        <taxon>eudicotyledons</taxon>
        <taxon>Gunneridae</taxon>
        <taxon>Pentapetalae</taxon>
        <taxon>rosids</taxon>
        <taxon>fabids</taxon>
        <taxon>Malpighiales</taxon>
        <taxon>Passifloraceae</taxon>
        <taxon>Turnera</taxon>
    </lineage>
</organism>
<dbReference type="GO" id="GO:0003676">
    <property type="term" value="F:nucleic acid binding"/>
    <property type="evidence" value="ECO:0007669"/>
    <property type="project" value="InterPro"/>
</dbReference>
<dbReference type="OrthoDB" id="441446at2759"/>
<evidence type="ECO:0000256" key="8">
    <source>
        <dbReference type="ARBA" id="ARBA00022759"/>
    </source>
</evidence>
<dbReference type="GO" id="GO:0000014">
    <property type="term" value="F:single-stranded DNA endodeoxyribonuclease activity"/>
    <property type="evidence" value="ECO:0007669"/>
    <property type="project" value="UniProtKB-ARBA"/>
</dbReference>
<evidence type="ECO:0000256" key="7">
    <source>
        <dbReference type="ARBA" id="ARBA00022729"/>
    </source>
</evidence>
<dbReference type="GO" id="GO:0004521">
    <property type="term" value="F:RNA endonuclease activity"/>
    <property type="evidence" value="ECO:0007669"/>
    <property type="project" value="UniProtKB-ARBA"/>
</dbReference>
<dbReference type="CDD" id="cd11010">
    <property type="entry name" value="S1-P1_nuclease"/>
    <property type="match status" value="1"/>
</dbReference>
<proteinExistence type="inferred from homology"/>
<dbReference type="Gene3D" id="1.10.575.10">
    <property type="entry name" value="P1 Nuclease"/>
    <property type="match status" value="1"/>
</dbReference>
<reference evidence="13" key="1">
    <citation type="submission" date="2022-02" db="EMBL/GenBank/DDBJ databases">
        <authorList>
            <person name="Henning P.M."/>
            <person name="McCubbin A.G."/>
            <person name="Shore J.S."/>
        </authorList>
    </citation>
    <scope>NUCLEOTIDE SEQUENCE</scope>
    <source>
        <strain evidence="13">F60SS</strain>
        <tissue evidence="13">Leaves</tissue>
    </source>
</reference>
<keyword evidence="9" id="KW-0378">Hydrolase</keyword>
<evidence type="ECO:0000256" key="2">
    <source>
        <dbReference type="ARBA" id="ARBA00009547"/>
    </source>
</evidence>
<comment type="subunit">
    <text evidence="3">Monomer.</text>
</comment>
<dbReference type="AlphaFoldDB" id="A0A9Q0G6S9"/>
<dbReference type="GO" id="GO:0006308">
    <property type="term" value="P:DNA catabolic process"/>
    <property type="evidence" value="ECO:0007669"/>
    <property type="project" value="InterPro"/>
</dbReference>
<evidence type="ECO:0000313" key="13">
    <source>
        <dbReference type="EMBL" id="KAJ4843485.1"/>
    </source>
</evidence>
<feature type="chain" id="PRO_5040328979" description="Aspergillus nuclease S1" evidence="12">
    <location>
        <begin position="26"/>
        <end position="288"/>
    </location>
</feature>
<dbReference type="InterPro" id="IPR003154">
    <property type="entry name" value="S1/P1nuclease"/>
</dbReference>
<dbReference type="SUPFAM" id="SSF48537">
    <property type="entry name" value="Phospholipase C/P1 nuclease"/>
    <property type="match status" value="1"/>
</dbReference>
<keyword evidence="5" id="KW-0540">Nuclease</keyword>
<dbReference type="Proteomes" id="UP001141552">
    <property type="component" value="Unassembled WGS sequence"/>
</dbReference>
<keyword evidence="14" id="KW-1185">Reference proteome</keyword>